<evidence type="ECO:0000313" key="2">
    <source>
        <dbReference type="EMBL" id="TDG38928.1"/>
    </source>
</evidence>
<evidence type="ECO:0000256" key="1">
    <source>
        <dbReference type="SAM" id="Phobius"/>
    </source>
</evidence>
<comment type="caution">
    <text evidence="2">The sequence shown here is derived from an EMBL/GenBank/DDBJ whole genome shotgun (WGS) entry which is preliminary data.</text>
</comment>
<evidence type="ECO:0000313" key="3">
    <source>
        <dbReference type="Proteomes" id="UP000295192"/>
    </source>
</evidence>
<gene>
    <name evidence="2" type="ORF">AWZ03_014649</name>
</gene>
<keyword evidence="3" id="KW-1185">Reference proteome</keyword>
<reference evidence="2 3" key="1">
    <citation type="journal article" date="2019" name="J. Hered.">
        <title>An Improved Genome Assembly for Drosophila navojoa, the Basal Species in the mojavensis Cluster.</title>
        <authorList>
            <person name="Vanderlinde T."/>
            <person name="Dupim E.G."/>
            <person name="Nazario-Yepiz N.O."/>
            <person name="Carvalho A.B."/>
        </authorList>
    </citation>
    <scope>NUCLEOTIDE SEQUENCE [LARGE SCALE GENOMIC DNA]</scope>
    <source>
        <strain evidence="2">Navoj_Jal97</strain>
        <tissue evidence="2">Whole organism</tissue>
    </source>
</reference>
<keyword evidence="1" id="KW-0472">Membrane</keyword>
<sequence>MRMKTRTGTGTGTNHCSTAECSAGLWLKYRRSRQLVNSKNSELVELVELVGPVVLVVLGVMLMPNAQWLMPNA</sequence>
<protein>
    <submittedName>
        <fullName evidence="2">Uncharacterized protein</fullName>
    </submittedName>
</protein>
<keyword evidence="1" id="KW-0812">Transmembrane</keyword>
<accession>A0A484ARG0</accession>
<keyword evidence="1" id="KW-1133">Transmembrane helix</keyword>
<proteinExistence type="predicted"/>
<dbReference type="Proteomes" id="UP000295192">
    <property type="component" value="Unassembled WGS sequence"/>
</dbReference>
<dbReference type="EMBL" id="LSRL02001635">
    <property type="protein sequence ID" value="TDG38928.1"/>
    <property type="molecule type" value="Genomic_DNA"/>
</dbReference>
<name>A0A484ARG0_DRONA</name>
<organism evidence="2 3">
    <name type="scientific">Drosophila navojoa</name>
    <name type="common">Fruit fly</name>
    <dbReference type="NCBI Taxonomy" id="7232"/>
    <lineage>
        <taxon>Eukaryota</taxon>
        <taxon>Metazoa</taxon>
        <taxon>Ecdysozoa</taxon>
        <taxon>Arthropoda</taxon>
        <taxon>Hexapoda</taxon>
        <taxon>Insecta</taxon>
        <taxon>Pterygota</taxon>
        <taxon>Neoptera</taxon>
        <taxon>Endopterygota</taxon>
        <taxon>Diptera</taxon>
        <taxon>Brachycera</taxon>
        <taxon>Muscomorpha</taxon>
        <taxon>Ephydroidea</taxon>
        <taxon>Drosophilidae</taxon>
        <taxon>Drosophila</taxon>
    </lineage>
</organism>
<feature type="transmembrane region" description="Helical" evidence="1">
    <location>
        <begin position="43"/>
        <end position="63"/>
    </location>
</feature>
<dbReference type="AlphaFoldDB" id="A0A484ARG0"/>